<feature type="domain" description="RNA polymerase sigma-70 region 4" evidence="7">
    <location>
        <begin position="126"/>
        <end position="175"/>
    </location>
</feature>
<dbReference type="SUPFAM" id="SSF88946">
    <property type="entry name" value="Sigma2 domain of RNA polymerase sigma factors"/>
    <property type="match status" value="1"/>
</dbReference>
<evidence type="ECO:0000313" key="9">
    <source>
        <dbReference type="Proteomes" id="UP001341444"/>
    </source>
</evidence>
<keyword evidence="4" id="KW-0238">DNA-binding</keyword>
<dbReference type="Pfam" id="PF04545">
    <property type="entry name" value="Sigma70_r4"/>
    <property type="match status" value="1"/>
</dbReference>
<keyword evidence="9" id="KW-1185">Reference proteome</keyword>
<evidence type="ECO:0000256" key="2">
    <source>
        <dbReference type="ARBA" id="ARBA00023015"/>
    </source>
</evidence>
<dbReference type="SUPFAM" id="SSF88659">
    <property type="entry name" value="Sigma3 and sigma4 domains of RNA polymerase sigma factors"/>
    <property type="match status" value="1"/>
</dbReference>
<dbReference type="Gene3D" id="1.10.10.10">
    <property type="entry name" value="Winged helix-like DNA-binding domain superfamily/Winged helix DNA-binding domain"/>
    <property type="match status" value="1"/>
</dbReference>
<dbReference type="InterPro" id="IPR007627">
    <property type="entry name" value="RNA_pol_sigma70_r2"/>
</dbReference>
<evidence type="ECO:0000256" key="4">
    <source>
        <dbReference type="ARBA" id="ARBA00023125"/>
    </source>
</evidence>
<dbReference type="NCBIfam" id="TIGR02937">
    <property type="entry name" value="sigma70-ECF"/>
    <property type="match status" value="1"/>
</dbReference>
<dbReference type="RefSeq" id="WP_066268681.1">
    <property type="nucleotide sequence ID" value="NZ_JARMAB010000014.1"/>
</dbReference>
<dbReference type="CDD" id="cd06171">
    <property type="entry name" value="Sigma70_r4"/>
    <property type="match status" value="1"/>
</dbReference>
<dbReference type="InterPro" id="IPR036388">
    <property type="entry name" value="WH-like_DNA-bd_sf"/>
</dbReference>
<dbReference type="InterPro" id="IPR013325">
    <property type="entry name" value="RNA_pol_sigma_r2"/>
</dbReference>
<reference evidence="8 9" key="1">
    <citation type="submission" date="2023-03" db="EMBL/GenBank/DDBJ databases">
        <title>Bacillus Genome Sequencing.</title>
        <authorList>
            <person name="Dunlap C."/>
        </authorList>
    </citation>
    <scope>NUCLEOTIDE SEQUENCE [LARGE SCALE GENOMIC DNA]</scope>
    <source>
        <strain evidence="8 9">B-23453</strain>
    </source>
</reference>
<keyword evidence="3" id="KW-0731">Sigma factor</keyword>
<evidence type="ECO:0000256" key="3">
    <source>
        <dbReference type="ARBA" id="ARBA00023082"/>
    </source>
</evidence>
<sequence>MMKPNDIELYNRLAENDREALRELYERYERLLFSFTYKMTGQADLAEEVVQEVFIKLWTKKGMYDSSKGKFTSWLLTITRNVCIDQIRKKKEDGFKEGEMETLKSSEPAIEEQAEWKEKTAVLKSAIKDLGKEQQDIIQLFYFQALSQKEIADTCQIPLGTVKGRIRLALKHLRKKIEARGEGGADE</sequence>
<comment type="similarity">
    <text evidence="1">Belongs to the sigma-70 factor family. ECF subfamily.</text>
</comment>
<dbReference type="InterPro" id="IPR014284">
    <property type="entry name" value="RNA_pol_sigma-70_dom"/>
</dbReference>
<dbReference type="EMBL" id="JARMAB010000014">
    <property type="protein sequence ID" value="MED1203709.1"/>
    <property type="molecule type" value="Genomic_DNA"/>
</dbReference>
<name>A0ABU6MH01_9BACI</name>
<gene>
    <name evidence="8" type="ORF">P4T90_11585</name>
</gene>
<proteinExistence type="inferred from homology"/>
<dbReference type="Pfam" id="PF04542">
    <property type="entry name" value="Sigma70_r2"/>
    <property type="match status" value="1"/>
</dbReference>
<dbReference type="InterPro" id="IPR039425">
    <property type="entry name" value="RNA_pol_sigma-70-like"/>
</dbReference>
<evidence type="ECO:0000259" key="7">
    <source>
        <dbReference type="Pfam" id="PF04545"/>
    </source>
</evidence>
<evidence type="ECO:0000313" key="8">
    <source>
        <dbReference type="EMBL" id="MED1203709.1"/>
    </source>
</evidence>
<protein>
    <submittedName>
        <fullName evidence="8">Sigma-70 family RNA polymerase sigma factor</fullName>
    </submittedName>
</protein>
<dbReference type="Gene3D" id="1.10.1740.10">
    <property type="match status" value="1"/>
</dbReference>
<comment type="caution">
    <text evidence="8">The sequence shown here is derived from an EMBL/GenBank/DDBJ whole genome shotgun (WGS) entry which is preliminary data.</text>
</comment>
<evidence type="ECO:0000256" key="5">
    <source>
        <dbReference type="ARBA" id="ARBA00023163"/>
    </source>
</evidence>
<keyword evidence="5" id="KW-0804">Transcription</keyword>
<organism evidence="8 9">
    <name type="scientific">Heyndrickxia acidicola</name>
    <dbReference type="NCBI Taxonomy" id="209389"/>
    <lineage>
        <taxon>Bacteria</taxon>
        <taxon>Bacillati</taxon>
        <taxon>Bacillota</taxon>
        <taxon>Bacilli</taxon>
        <taxon>Bacillales</taxon>
        <taxon>Bacillaceae</taxon>
        <taxon>Heyndrickxia</taxon>
    </lineage>
</organism>
<dbReference type="PANTHER" id="PTHR43133">
    <property type="entry name" value="RNA POLYMERASE ECF-TYPE SIGMA FACTO"/>
    <property type="match status" value="1"/>
</dbReference>
<accession>A0ABU6MH01</accession>
<evidence type="ECO:0000259" key="6">
    <source>
        <dbReference type="Pfam" id="PF04542"/>
    </source>
</evidence>
<feature type="domain" description="RNA polymerase sigma-70 region 2" evidence="6">
    <location>
        <begin position="24"/>
        <end position="91"/>
    </location>
</feature>
<dbReference type="PANTHER" id="PTHR43133:SF62">
    <property type="entry name" value="RNA POLYMERASE SIGMA FACTOR SIGZ"/>
    <property type="match status" value="1"/>
</dbReference>
<evidence type="ECO:0000256" key="1">
    <source>
        <dbReference type="ARBA" id="ARBA00010641"/>
    </source>
</evidence>
<keyword evidence="2" id="KW-0805">Transcription regulation</keyword>
<dbReference type="InterPro" id="IPR013324">
    <property type="entry name" value="RNA_pol_sigma_r3/r4-like"/>
</dbReference>
<dbReference type="Proteomes" id="UP001341444">
    <property type="component" value="Unassembled WGS sequence"/>
</dbReference>
<dbReference type="InterPro" id="IPR007630">
    <property type="entry name" value="RNA_pol_sigma70_r4"/>
</dbReference>